<dbReference type="Gene3D" id="3.40.50.150">
    <property type="entry name" value="Vaccinia Virus protein VP39"/>
    <property type="match status" value="1"/>
</dbReference>
<dbReference type="RefSeq" id="WP_218125651.1">
    <property type="nucleotide sequence ID" value="NZ_FNCN01000005.1"/>
</dbReference>
<dbReference type="Proteomes" id="UP000198923">
    <property type="component" value="Unassembled WGS sequence"/>
</dbReference>
<gene>
    <name evidence="1" type="ORF">SAMN05421505_10558</name>
</gene>
<dbReference type="GO" id="GO:0008168">
    <property type="term" value="F:methyltransferase activity"/>
    <property type="evidence" value="ECO:0007669"/>
    <property type="project" value="UniProtKB-KW"/>
</dbReference>
<dbReference type="GO" id="GO:0032259">
    <property type="term" value="P:methylation"/>
    <property type="evidence" value="ECO:0007669"/>
    <property type="project" value="UniProtKB-KW"/>
</dbReference>
<sequence>MSELGPRGIDVHAPNVARVYDYLLGGKDNFAADREAAGRILKAFPEAREGARMNRMFLGSVVHHLAAREGVGQFLDIGTGLPTQSNVHEVAHGVAPGTRTVYVDHDSVVCAHGRALLAGAPTVSMVQADLRDTADLYDKIRATRLIDFDQPVAVLLVAVLHFLEDPEPHVAALREWMAPGSFLVISHMTRTEERGADTDAVTGVYSRPGSGLWPRTVPEIRRFLGDFDLIDASRFVGEEAVSGFAVLGWGGVGRKPA</sequence>
<organism evidence="1 2">
    <name type="scientific">Sinosporangium album</name>
    <dbReference type="NCBI Taxonomy" id="504805"/>
    <lineage>
        <taxon>Bacteria</taxon>
        <taxon>Bacillati</taxon>
        <taxon>Actinomycetota</taxon>
        <taxon>Actinomycetes</taxon>
        <taxon>Streptosporangiales</taxon>
        <taxon>Streptosporangiaceae</taxon>
        <taxon>Sinosporangium</taxon>
    </lineage>
</organism>
<accession>A0A1G7V2K1</accession>
<evidence type="ECO:0000313" key="2">
    <source>
        <dbReference type="Proteomes" id="UP000198923"/>
    </source>
</evidence>
<keyword evidence="1" id="KW-0808">Transferase</keyword>
<evidence type="ECO:0000313" key="1">
    <source>
        <dbReference type="EMBL" id="SDG53190.1"/>
    </source>
</evidence>
<dbReference type="STRING" id="504805.SAMN05421505_10558"/>
<reference evidence="1 2" key="1">
    <citation type="submission" date="2016-10" db="EMBL/GenBank/DDBJ databases">
        <authorList>
            <person name="de Groot N.N."/>
        </authorList>
    </citation>
    <scope>NUCLEOTIDE SEQUENCE [LARGE SCALE GENOMIC DNA]</scope>
    <source>
        <strain evidence="1 2">CPCC 201354</strain>
    </source>
</reference>
<keyword evidence="2" id="KW-1185">Reference proteome</keyword>
<dbReference type="PIRSF" id="PIRSF017393">
    <property type="entry name" value="MTase_SAV2177"/>
    <property type="match status" value="1"/>
</dbReference>
<proteinExistence type="predicted"/>
<keyword evidence="1" id="KW-0489">Methyltransferase</keyword>
<protein>
    <submittedName>
        <fullName evidence="1">S-adenosyl methyltransferase</fullName>
    </submittedName>
</protein>
<dbReference type="InterPro" id="IPR006764">
    <property type="entry name" value="SAM_dep_MeTrfase_SAV2177_type"/>
</dbReference>
<dbReference type="AlphaFoldDB" id="A0A1G7V2K1"/>
<dbReference type="SUPFAM" id="SSF53335">
    <property type="entry name" value="S-adenosyl-L-methionine-dependent methyltransferases"/>
    <property type="match status" value="1"/>
</dbReference>
<dbReference type="Pfam" id="PF04672">
    <property type="entry name" value="Methyltransf_19"/>
    <property type="match status" value="1"/>
</dbReference>
<dbReference type="InterPro" id="IPR029063">
    <property type="entry name" value="SAM-dependent_MTases_sf"/>
</dbReference>
<dbReference type="EMBL" id="FNCN01000005">
    <property type="protein sequence ID" value="SDG53190.1"/>
    <property type="molecule type" value="Genomic_DNA"/>
</dbReference>
<name>A0A1G7V2K1_9ACTN</name>